<dbReference type="OrthoDB" id="2192753at2759"/>
<name>A0A9P6GVT4_9MICR</name>
<accession>A0A9P6GVT4</accession>
<dbReference type="AlphaFoldDB" id="A0A9P6GVT4"/>
<dbReference type="Proteomes" id="UP000740883">
    <property type="component" value="Unassembled WGS sequence"/>
</dbReference>
<dbReference type="EMBL" id="SBJO01000622">
    <property type="protein sequence ID" value="KAF9758297.1"/>
    <property type="molecule type" value="Genomic_DNA"/>
</dbReference>
<gene>
    <name evidence="1" type="ORF">NGRA_3152</name>
</gene>
<evidence type="ECO:0000313" key="1">
    <source>
        <dbReference type="EMBL" id="KAF9758297.1"/>
    </source>
</evidence>
<reference evidence="1 2" key="1">
    <citation type="journal article" date="2020" name="Genome Biol. Evol.">
        <title>Comparative genomics of strictly vertically transmitted, feminizing microsporidia endosymbionts of amphipod crustaceans.</title>
        <authorList>
            <person name="Cormier A."/>
            <person name="Chebbi M.A."/>
            <person name="Giraud I."/>
            <person name="Wattier R."/>
            <person name="Teixeira M."/>
            <person name="Gilbert C."/>
            <person name="Rigaud T."/>
            <person name="Cordaux R."/>
        </authorList>
    </citation>
    <scope>NUCLEOTIDE SEQUENCE [LARGE SCALE GENOMIC DNA]</scope>
    <source>
        <strain evidence="1 2">Ou3-Ou53</strain>
    </source>
</reference>
<organism evidence="1 2">
    <name type="scientific">Nosema granulosis</name>
    <dbReference type="NCBI Taxonomy" id="83296"/>
    <lineage>
        <taxon>Eukaryota</taxon>
        <taxon>Fungi</taxon>
        <taxon>Fungi incertae sedis</taxon>
        <taxon>Microsporidia</taxon>
        <taxon>Nosematidae</taxon>
        <taxon>Nosema</taxon>
    </lineage>
</organism>
<comment type="caution">
    <text evidence="1">The sequence shown here is derived from an EMBL/GenBank/DDBJ whole genome shotgun (WGS) entry which is preliminary data.</text>
</comment>
<sequence>MKYDLPFACPCLSPRFCLASTFCSCYVSSLIYARLFKQKNFSFFGFFLIPFSAYGIRRYVVDELGYKEEYEESAIKSICWINSLTQDLHEMKLRRIGIFKYMSEPPPDDTSDYEF</sequence>
<keyword evidence="2" id="KW-1185">Reference proteome</keyword>
<protein>
    <submittedName>
        <fullName evidence="1">Uncharacterized protein</fullName>
    </submittedName>
</protein>
<proteinExistence type="predicted"/>
<evidence type="ECO:0000313" key="2">
    <source>
        <dbReference type="Proteomes" id="UP000740883"/>
    </source>
</evidence>